<sequence length="424" mass="47429">MTSPADCTPRPALIIACRLCRLQFSPPDKSFKLRRNHNRKIWGDQVSRYDRYVLSQYLLFFGFFALILVAVFWVNRAVVLFDRLIGDGQSALVFLEFTALTLPNLIRMVLPVAAFAASVWVTNRLHNESELTVLRATGTSPWQMARPALAFGIITALMMSVLTHFLLPSSINQLALREREVSRNVTARLLTEGKFLHPAKGVTFYIRQIDPDGTLNDVFLSDRRDPEQSVTYTGARAFLVRDGDKAHLIMVDGMAQRLDHKPQTMSTTVFSDFSYDISSLTQKIGQTTRNIRAISSLELLTAKETITDSEGYSQGALTEELHLRFARALVCVTVALIGFSALMLGTFSRFGVWRQALIAFALLIGVEGLRGIVSEPVLKNPDLWPLIYLPALSGLAIALLFLHLASHPSLLRRRRRAEPGEQLA</sequence>
<evidence type="ECO:0000313" key="7">
    <source>
        <dbReference type="EMBL" id="ANP38652.1"/>
    </source>
</evidence>
<dbReference type="AlphaFoldDB" id="A0A1B0ZWR3"/>
<feature type="transmembrane region" description="Helical" evidence="6">
    <location>
        <begin position="105"/>
        <end position="123"/>
    </location>
</feature>
<proteinExistence type="predicted"/>
<dbReference type="PANTHER" id="PTHR33529">
    <property type="entry name" value="SLR0882 PROTEIN-RELATED"/>
    <property type="match status" value="1"/>
</dbReference>
<evidence type="ECO:0000256" key="5">
    <source>
        <dbReference type="ARBA" id="ARBA00023136"/>
    </source>
</evidence>
<dbReference type="Pfam" id="PF03739">
    <property type="entry name" value="LptF_LptG"/>
    <property type="match status" value="1"/>
</dbReference>
<evidence type="ECO:0000256" key="2">
    <source>
        <dbReference type="ARBA" id="ARBA00022475"/>
    </source>
</evidence>
<keyword evidence="5 6" id="KW-0472">Membrane</keyword>
<evidence type="ECO:0000313" key="8">
    <source>
        <dbReference type="Proteomes" id="UP000092565"/>
    </source>
</evidence>
<reference evidence="7 8" key="1">
    <citation type="submission" date="2016-04" db="EMBL/GenBank/DDBJ databases">
        <authorList>
            <person name="Evans L.H."/>
            <person name="Alamgir A."/>
            <person name="Owens N."/>
            <person name="Weber N.D."/>
            <person name="Virtaneva K."/>
            <person name="Barbian K."/>
            <person name="Babar A."/>
            <person name="Rosenke K."/>
        </authorList>
    </citation>
    <scope>NUCLEOTIDE SEQUENCE [LARGE SCALE GENOMIC DNA]</scope>
    <source>
        <strain evidence="7 8">JL2886</strain>
    </source>
</reference>
<keyword evidence="3 6" id="KW-0812">Transmembrane</keyword>
<dbReference type="PANTHER" id="PTHR33529:SF6">
    <property type="entry name" value="YJGP_YJGQ FAMILY PERMEASE"/>
    <property type="match status" value="1"/>
</dbReference>
<protein>
    <submittedName>
        <fullName evidence="7">Permease</fullName>
    </submittedName>
</protein>
<evidence type="ECO:0000256" key="3">
    <source>
        <dbReference type="ARBA" id="ARBA00022692"/>
    </source>
</evidence>
<feature type="transmembrane region" description="Helical" evidence="6">
    <location>
        <begin position="325"/>
        <end position="344"/>
    </location>
</feature>
<dbReference type="GO" id="GO:0015920">
    <property type="term" value="P:lipopolysaccharide transport"/>
    <property type="evidence" value="ECO:0007669"/>
    <property type="project" value="TreeGrafter"/>
</dbReference>
<dbReference type="InterPro" id="IPR005495">
    <property type="entry name" value="LptG/LptF_permease"/>
</dbReference>
<organism evidence="7 8">
    <name type="scientific">Phaeobacter gallaeciensis</name>
    <dbReference type="NCBI Taxonomy" id="60890"/>
    <lineage>
        <taxon>Bacteria</taxon>
        <taxon>Pseudomonadati</taxon>
        <taxon>Pseudomonadota</taxon>
        <taxon>Alphaproteobacteria</taxon>
        <taxon>Rhodobacterales</taxon>
        <taxon>Roseobacteraceae</taxon>
        <taxon>Phaeobacter</taxon>
    </lineage>
</organism>
<gene>
    <name evidence="7" type="primary">lptF</name>
    <name evidence="7" type="ORF">JL2886_03781</name>
</gene>
<dbReference type="NCBIfam" id="TIGR04407">
    <property type="entry name" value="LptF_YjgP"/>
    <property type="match status" value="1"/>
</dbReference>
<evidence type="ECO:0000256" key="1">
    <source>
        <dbReference type="ARBA" id="ARBA00004651"/>
    </source>
</evidence>
<dbReference type="GO" id="GO:0055085">
    <property type="term" value="P:transmembrane transport"/>
    <property type="evidence" value="ECO:0007669"/>
    <property type="project" value="InterPro"/>
</dbReference>
<dbReference type="PATRIC" id="fig|60890.4.peg.3687"/>
<keyword evidence="2" id="KW-1003">Cell membrane</keyword>
<evidence type="ECO:0000256" key="6">
    <source>
        <dbReference type="SAM" id="Phobius"/>
    </source>
</evidence>
<feature type="transmembrane region" description="Helical" evidence="6">
    <location>
        <begin position="356"/>
        <end position="373"/>
    </location>
</feature>
<evidence type="ECO:0000256" key="4">
    <source>
        <dbReference type="ARBA" id="ARBA00022989"/>
    </source>
</evidence>
<dbReference type="EMBL" id="CP015124">
    <property type="protein sequence ID" value="ANP38652.1"/>
    <property type="molecule type" value="Genomic_DNA"/>
</dbReference>
<dbReference type="Proteomes" id="UP000092565">
    <property type="component" value="Chromosome"/>
</dbReference>
<name>A0A1B0ZWR3_9RHOB</name>
<comment type="subcellular location">
    <subcellularLocation>
        <location evidence="1">Cell membrane</location>
        <topology evidence="1">Multi-pass membrane protein</topology>
    </subcellularLocation>
</comment>
<keyword evidence="8" id="KW-1185">Reference proteome</keyword>
<accession>A0A1B0ZWR3</accession>
<feature type="transmembrane region" description="Helical" evidence="6">
    <location>
        <begin position="385"/>
        <end position="406"/>
    </location>
</feature>
<dbReference type="GO" id="GO:0043190">
    <property type="term" value="C:ATP-binding cassette (ABC) transporter complex"/>
    <property type="evidence" value="ECO:0007669"/>
    <property type="project" value="InterPro"/>
</dbReference>
<keyword evidence="4 6" id="KW-1133">Transmembrane helix</keyword>
<feature type="transmembrane region" description="Helical" evidence="6">
    <location>
        <begin position="144"/>
        <end position="167"/>
    </location>
</feature>
<feature type="transmembrane region" description="Helical" evidence="6">
    <location>
        <begin position="57"/>
        <end position="74"/>
    </location>
</feature>
<dbReference type="InterPro" id="IPR030922">
    <property type="entry name" value="LptF"/>
</dbReference>